<dbReference type="EMBL" id="CP042913">
    <property type="protein sequence ID" value="QEG36113.1"/>
    <property type="molecule type" value="Genomic_DNA"/>
</dbReference>
<reference evidence="1 2" key="1">
    <citation type="submission" date="2019-08" db="EMBL/GenBank/DDBJ databases">
        <title>Deep-cultivation of Planctomycetes and their phenomic and genomic characterization uncovers novel biology.</title>
        <authorList>
            <person name="Wiegand S."/>
            <person name="Jogler M."/>
            <person name="Boedeker C."/>
            <person name="Pinto D."/>
            <person name="Vollmers J."/>
            <person name="Rivas-Marin E."/>
            <person name="Kohn T."/>
            <person name="Peeters S.H."/>
            <person name="Heuer A."/>
            <person name="Rast P."/>
            <person name="Oberbeckmann S."/>
            <person name="Bunk B."/>
            <person name="Jeske O."/>
            <person name="Meyerdierks A."/>
            <person name="Storesund J.E."/>
            <person name="Kallscheuer N."/>
            <person name="Luecker S."/>
            <person name="Lage O.M."/>
            <person name="Pohl T."/>
            <person name="Merkel B.J."/>
            <person name="Hornburger P."/>
            <person name="Mueller R.-W."/>
            <person name="Bruemmer F."/>
            <person name="Labrenz M."/>
            <person name="Spormann A.M."/>
            <person name="Op den Camp H."/>
            <person name="Overmann J."/>
            <person name="Amann R."/>
            <person name="Jetten M.S.M."/>
            <person name="Mascher T."/>
            <person name="Medema M.H."/>
            <person name="Devos D.P."/>
            <person name="Kaster A.-K."/>
            <person name="Ovreas L."/>
            <person name="Rohde M."/>
            <person name="Galperin M.Y."/>
            <person name="Jogler C."/>
        </authorList>
    </citation>
    <scope>NUCLEOTIDE SEQUENCE [LARGE SCALE GENOMIC DNA]</scope>
    <source>
        <strain evidence="1 2">Pr1d</strain>
    </source>
</reference>
<keyword evidence="2" id="KW-1185">Reference proteome</keyword>
<sequence length="245" mass="26626">MTHQLERKLMVITVKRMLSWTINSVIIMIVSNAHADTLNFTLDNLLLDDGGQITGTFDWTFSAGDFEGGSGAFTALDIPYTAYSFAAGNLNTDVQSNAIEISGNGNYHDMGLDIRIVLSQSLSPTQSVPIDTDPTQSFFECCGNGFQDQPFLSGRVVPTALLNGDFDIDGDADGHDFLEWQRGNSLDPLSASDLAAWKNNYSVSLLVATSVALPEPSTVVLLSFAVVWSNLTRRRLIASIVSRTH</sequence>
<proteinExistence type="predicted"/>
<evidence type="ECO:0008006" key="3">
    <source>
        <dbReference type="Google" id="ProtNLM"/>
    </source>
</evidence>
<gene>
    <name evidence="1" type="ORF">Pr1d_34220</name>
</gene>
<organism evidence="1 2">
    <name type="scientific">Bythopirellula goksoeyrii</name>
    <dbReference type="NCBI Taxonomy" id="1400387"/>
    <lineage>
        <taxon>Bacteria</taxon>
        <taxon>Pseudomonadati</taxon>
        <taxon>Planctomycetota</taxon>
        <taxon>Planctomycetia</taxon>
        <taxon>Pirellulales</taxon>
        <taxon>Lacipirellulaceae</taxon>
        <taxon>Bythopirellula</taxon>
    </lineage>
</organism>
<dbReference type="AlphaFoldDB" id="A0A5B9QQ68"/>
<dbReference type="NCBIfam" id="TIGR02595">
    <property type="entry name" value="PEP_CTERM"/>
    <property type="match status" value="1"/>
</dbReference>
<evidence type="ECO:0000313" key="2">
    <source>
        <dbReference type="Proteomes" id="UP000323917"/>
    </source>
</evidence>
<dbReference type="RefSeq" id="WP_148074517.1">
    <property type="nucleotide sequence ID" value="NZ_CP042913.1"/>
</dbReference>
<protein>
    <recommendedName>
        <fullName evidence="3">PEP-CTERM protein-sorting domain-containing protein</fullName>
    </recommendedName>
</protein>
<dbReference type="Proteomes" id="UP000323917">
    <property type="component" value="Chromosome"/>
</dbReference>
<dbReference type="OrthoDB" id="9866734at2"/>
<evidence type="ECO:0000313" key="1">
    <source>
        <dbReference type="EMBL" id="QEG36113.1"/>
    </source>
</evidence>
<dbReference type="InterPro" id="IPR013424">
    <property type="entry name" value="Ice-binding_C"/>
</dbReference>
<accession>A0A5B9QQ68</accession>
<name>A0A5B9QQ68_9BACT</name>
<dbReference type="KEGG" id="bgok:Pr1d_34220"/>